<dbReference type="Proteomes" id="UP000221980">
    <property type="component" value="Unassembled WGS sequence"/>
</dbReference>
<dbReference type="RefSeq" id="WP_244170830.1">
    <property type="nucleotide sequence ID" value="NZ_CAWNQI010000001.1"/>
</dbReference>
<evidence type="ECO:0000313" key="2">
    <source>
        <dbReference type="Proteomes" id="UP000221980"/>
    </source>
</evidence>
<name>A0A2D0JWX9_9GAMM</name>
<evidence type="ECO:0000313" key="1">
    <source>
        <dbReference type="EMBL" id="PHM50863.1"/>
    </source>
</evidence>
<keyword evidence="2" id="KW-1185">Reference proteome</keyword>
<dbReference type="EMBL" id="NITZ01000001">
    <property type="protein sequence ID" value="PHM50863.1"/>
    <property type="molecule type" value="Genomic_DNA"/>
</dbReference>
<proteinExistence type="predicted"/>
<sequence length="65" mass="7190">MIKEILMQEISKVLANSSTIAEEKLAVMMMFSFQLLSAAQADMINMRVADGRVLTLKLESGNLTL</sequence>
<comment type="caution">
    <text evidence="1">The sequence shown here is derived from an EMBL/GenBank/DDBJ whole genome shotgun (WGS) entry which is preliminary data.</text>
</comment>
<organism evidence="1 2">
    <name type="scientific">Xenorhabdus miraniensis</name>
    <dbReference type="NCBI Taxonomy" id="351674"/>
    <lineage>
        <taxon>Bacteria</taxon>
        <taxon>Pseudomonadati</taxon>
        <taxon>Pseudomonadota</taxon>
        <taxon>Gammaproteobacteria</taxon>
        <taxon>Enterobacterales</taxon>
        <taxon>Morganellaceae</taxon>
        <taxon>Xenorhabdus</taxon>
    </lineage>
</organism>
<dbReference type="AlphaFoldDB" id="A0A2D0JWX9"/>
<reference evidence="1 2" key="1">
    <citation type="journal article" date="2017" name="Nat. Microbiol.">
        <title>Natural product diversity associated with the nematode symbionts Photorhabdus and Xenorhabdus.</title>
        <authorList>
            <person name="Tobias N.J."/>
            <person name="Wolff H."/>
            <person name="Djahanschiri B."/>
            <person name="Grundmann F."/>
            <person name="Kronenwerth M."/>
            <person name="Shi Y.M."/>
            <person name="Simonyi S."/>
            <person name="Grun P."/>
            <person name="Shapiro-Ilan D."/>
            <person name="Pidot S.J."/>
            <person name="Stinear T.P."/>
            <person name="Ebersberger I."/>
            <person name="Bode H.B."/>
        </authorList>
    </citation>
    <scope>NUCLEOTIDE SEQUENCE [LARGE SCALE GENOMIC DNA]</scope>
    <source>
        <strain evidence="1 2">DSM 17902</strain>
    </source>
</reference>
<accession>A0A2D0JWX9</accession>
<gene>
    <name evidence="1" type="ORF">Xmir_00273</name>
</gene>
<protein>
    <submittedName>
        <fullName evidence="1">Uncharacterized protein</fullName>
    </submittedName>
</protein>